<dbReference type="Pfam" id="PF01476">
    <property type="entry name" value="LysM"/>
    <property type="match status" value="1"/>
</dbReference>
<dbReference type="EMBL" id="BBRZ01000075">
    <property type="protein sequence ID" value="GAM58136.1"/>
    <property type="molecule type" value="Genomic_DNA"/>
</dbReference>
<evidence type="ECO:0000256" key="1">
    <source>
        <dbReference type="ARBA" id="ARBA00022729"/>
    </source>
</evidence>
<dbReference type="SMART" id="SM00257">
    <property type="entry name" value="LysM"/>
    <property type="match status" value="1"/>
</dbReference>
<dbReference type="InterPro" id="IPR007921">
    <property type="entry name" value="CHAP_dom"/>
</dbReference>
<evidence type="ECO:0000259" key="3">
    <source>
        <dbReference type="PROSITE" id="PS51782"/>
    </source>
</evidence>
<dbReference type="Proteomes" id="UP000031671">
    <property type="component" value="Unassembled WGS sequence"/>
</dbReference>
<accession>A0A0B8NW19</accession>
<dbReference type="SUPFAM" id="SSF54001">
    <property type="entry name" value="Cysteine proteinases"/>
    <property type="match status" value="1"/>
</dbReference>
<dbReference type="InterPro" id="IPR038765">
    <property type="entry name" value="Papain-like_cys_pep_sf"/>
</dbReference>
<dbReference type="GO" id="GO:0016787">
    <property type="term" value="F:hydrolase activity"/>
    <property type="evidence" value="ECO:0007669"/>
    <property type="project" value="UniProtKB-KW"/>
</dbReference>
<keyword evidence="5" id="KW-1185">Reference proteome</keyword>
<reference evidence="4 5" key="1">
    <citation type="submission" date="2015-01" db="EMBL/GenBank/DDBJ databases">
        <title>Vibrio sp. C1 JCM 19231 whole genome shotgun sequence.</title>
        <authorList>
            <person name="Sawabe T."/>
            <person name="Meirelles P."/>
            <person name="Feng G."/>
            <person name="Sayaka M."/>
            <person name="Hattori M."/>
            <person name="Ohkuma M."/>
        </authorList>
    </citation>
    <scope>NUCLEOTIDE SEQUENCE [LARGE SCALE GENOMIC DNA]</scope>
    <source>
        <strain evidence="5">JCM 19231</strain>
    </source>
</reference>
<evidence type="ECO:0000313" key="5">
    <source>
        <dbReference type="Proteomes" id="UP000031671"/>
    </source>
</evidence>
<gene>
    <name evidence="4" type="ORF">JCM19231_3690</name>
</gene>
<dbReference type="NCBIfam" id="TIGR02594">
    <property type="entry name" value="TIGR02594 family protein"/>
    <property type="match status" value="1"/>
</dbReference>
<evidence type="ECO:0000313" key="4">
    <source>
        <dbReference type="EMBL" id="GAM58136.1"/>
    </source>
</evidence>
<dbReference type="CDD" id="cd00118">
    <property type="entry name" value="LysM"/>
    <property type="match status" value="1"/>
</dbReference>
<dbReference type="Gene3D" id="3.10.350.10">
    <property type="entry name" value="LysM domain"/>
    <property type="match status" value="1"/>
</dbReference>
<feature type="domain" description="LysM" evidence="3">
    <location>
        <begin position="3"/>
        <end position="48"/>
    </location>
</feature>
<dbReference type="InterPro" id="IPR013423">
    <property type="entry name" value="CHP02594"/>
</dbReference>
<comment type="caution">
    <text evidence="4">The sequence shown here is derived from an EMBL/GenBank/DDBJ whole genome shotgun (WGS) entry which is preliminary data.</text>
</comment>
<dbReference type="Gene3D" id="3.90.1720.10">
    <property type="entry name" value="endopeptidase domain like (from Nostoc punctiforme)"/>
    <property type="match status" value="1"/>
</dbReference>
<sequence>MNTIYRVVSGDTLANIAANHAVTLEQLLQLNPQINNPNLIFVGQPINIPIVKPKPEAQVFQSLWYQAALGEMESGVSEVSGADAHNPRILEYHQTTTLGASDDETAWCSSFVNWCVEQSGLTGTRSAAARSWLTWGSALQTPVEGCILILKRGKHPWQGHVGFYVGEKNGAILVLGGNQSNSVNISSYAAERLLGYRTHPNICLVNA</sequence>
<proteinExistence type="predicted"/>
<reference evidence="4 5" key="2">
    <citation type="submission" date="2015-01" db="EMBL/GenBank/DDBJ databases">
        <authorList>
            <consortium name="NBRP consortium"/>
            <person name="Sawabe T."/>
            <person name="Meirelles P."/>
            <person name="Feng G."/>
            <person name="Sayaka M."/>
            <person name="Hattori M."/>
            <person name="Ohkuma M."/>
        </authorList>
    </citation>
    <scope>NUCLEOTIDE SEQUENCE [LARGE SCALE GENOMIC DNA]</scope>
    <source>
        <strain evidence="5">JCM 19231</strain>
    </source>
</reference>
<keyword evidence="2 4" id="KW-0378">Hydrolase</keyword>
<dbReference type="InterPro" id="IPR036779">
    <property type="entry name" value="LysM_dom_sf"/>
</dbReference>
<keyword evidence="1" id="KW-0732">Signal</keyword>
<dbReference type="PROSITE" id="PS51782">
    <property type="entry name" value="LYSM"/>
    <property type="match status" value="1"/>
</dbReference>
<dbReference type="SUPFAM" id="SSF54106">
    <property type="entry name" value="LysM domain"/>
    <property type="match status" value="1"/>
</dbReference>
<organism evidence="4 5">
    <name type="scientific">Vibrio ishigakensis</name>
    <dbReference type="NCBI Taxonomy" id="1481914"/>
    <lineage>
        <taxon>Bacteria</taxon>
        <taxon>Pseudomonadati</taxon>
        <taxon>Pseudomonadota</taxon>
        <taxon>Gammaproteobacteria</taxon>
        <taxon>Vibrionales</taxon>
        <taxon>Vibrionaceae</taxon>
        <taxon>Vibrio</taxon>
    </lineage>
</organism>
<dbReference type="InterPro" id="IPR018392">
    <property type="entry name" value="LysM"/>
</dbReference>
<evidence type="ECO:0000256" key="2">
    <source>
        <dbReference type="ARBA" id="ARBA00022801"/>
    </source>
</evidence>
<protein>
    <submittedName>
        <fullName evidence="4">Cell wall-associated hydrolases</fullName>
    </submittedName>
</protein>
<dbReference type="Pfam" id="PF05257">
    <property type="entry name" value="CHAP"/>
    <property type="match status" value="1"/>
</dbReference>
<dbReference type="AlphaFoldDB" id="A0A0B8NW19"/>
<name>A0A0B8NW19_9VIBR</name>